<dbReference type="InterPro" id="IPR016156">
    <property type="entry name" value="FAD/NAD-linked_Rdtase_dimer_sf"/>
</dbReference>
<dbReference type="InterPro" id="IPR023753">
    <property type="entry name" value="FAD/NAD-binding_dom"/>
</dbReference>
<accession>A0A840N2Z7</accession>
<dbReference type="InterPro" id="IPR028202">
    <property type="entry name" value="Reductase_C"/>
</dbReference>
<comment type="caution">
    <text evidence="7">The sequence shown here is derived from an EMBL/GenBank/DDBJ whole genome shotgun (WGS) entry which is preliminary data.</text>
</comment>
<keyword evidence="4 7" id="KW-0560">Oxidoreductase</keyword>
<name>A0A840N2Z7_9BRAD</name>
<dbReference type="InterPro" id="IPR050446">
    <property type="entry name" value="FAD-oxidoreductase/Apoptosis"/>
</dbReference>
<sequence>MALDPIVIIGASHAGVQMAASARDAGWENEIVLLAEDALLPYHRPPLSKGLLTGKISVAEIPLRGESWYEKNNIVRLTGRRVTAVDRQRHRVILQGGEQIPYSRLGLATGARVRRLSLPGGKLDGVLYLRDFADVEKLKSQLRHTHSVVVIGGGFIGLEVASSLCKMGKKVTVLETFQRLMPRAVSSVISGWFGRRHTERGVNLIFNARVEMILNDGRGRAAGVLLSNGQKIAADLIVAGIGVTPAVELAKAADLTCSDGIVVDSLTRTSDPFIFAAGDVTNHPSVFSGGQLRLESVQNATDQAKVAGQMLAGIASIPYDGVPWFWSDQHDVPLQIVGLASSADNCVVRGDYAGGKFSVFSFSGRKLVCIESVDSSRDHVAGRKLLALTNARLTPEEAADPQFDLLAAARERS</sequence>
<dbReference type="Proteomes" id="UP000521227">
    <property type="component" value="Unassembled WGS sequence"/>
</dbReference>
<evidence type="ECO:0000259" key="6">
    <source>
        <dbReference type="Pfam" id="PF14759"/>
    </source>
</evidence>
<dbReference type="Pfam" id="PF14759">
    <property type="entry name" value="Reductase_C"/>
    <property type="match status" value="1"/>
</dbReference>
<evidence type="ECO:0000259" key="5">
    <source>
        <dbReference type="Pfam" id="PF07992"/>
    </source>
</evidence>
<proteinExistence type="predicted"/>
<evidence type="ECO:0000256" key="4">
    <source>
        <dbReference type="ARBA" id="ARBA00023002"/>
    </source>
</evidence>
<gene>
    <name evidence="7" type="ORF">HNQ36_002898</name>
</gene>
<dbReference type="PANTHER" id="PTHR43557">
    <property type="entry name" value="APOPTOSIS-INDUCING FACTOR 1"/>
    <property type="match status" value="1"/>
</dbReference>
<dbReference type="GO" id="GO:0008860">
    <property type="term" value="F:ferredoxin-NAD+ reductase activity"/>
    <property type="evidence" value="ECO:0007669"/>
    <property type="project" value="UniProtKB-EC"/>
</dbReference>
<dbReference type="SUPFAM" id="SSF51905">
    <property type="entry name" value="FAD/NAD(P)-binding domain"/>
    <property type="match status" value="2"/>
</dbReference>
<dbReference type="SUPFAM" id="SSF55424">
    <property type="entry name" value="FAD/NAD-linked reductases, dimerisation (C-terminal) domain"/>
    <property type="match status" value="1"/>
</dbReference>
<organism evidence="7 8">
    <name type="scientific">Afipia massiliensis</name>
    <dbReference type="NCBI Taxonomy" id="211460"/>
    <lineage>
        <taxon>Bacteria</taxon>
        <taxon>Pseudomonadati</taxon>
        <taxon>Pseudomonadota</taxon>
        <taxon>Alphaproteobacteria</taxon>
        <taxon>Hyphomicrobiales</taxon>
        <taxon>Nitrobacteraceae</taxon>
        <taxon>Afipia</taxon>
    </lineage>
</organism>
<dbReference type="EMBL" id="JACHIJ010000004">
    <property type="protein sequence ID" value="MBB5052907.1"/>
    <property type="molecule type" value="Genomic_DNA"/>
</dbReference>
<dbReference type="GO" id="GO:0016651">
    <property type="term" value="F:oxidoreductase activity, acting on NAD(P)H"/>
    <property type="evidence" value="ECO:0007669"/>
    <property type="project" value="TreeGrafter"/>
</dbReference>
<dbReference type="GO" id="GO:0051213">
    <property type="term" value="F:dioxygenase activity"/>
    <property type="evidence" value="ECO:0007669"/>
    <property type="project" value="UniProtKB-KW"/>
</dbReference>
<evidence type="ECO:0000256" key="3">
    <source>
        <dbReference type="ARBA" id="ARBA00022827"/>
    </source>
</evidence>
<dbReference type="Gene3D" id="3.30.390.30">
    <property type="match status" value="1"/>
</dbReference>
<dbReference type="InterPro" id="IPR036188">
    <property type="entry name" value="FAD/NAD-bd_sf"/>
</dbReference>
<dbReference type="PRINTS" id="PR00368">
    <property type="entry name" value="FADPNR"/>
</dbReference>
<dbReference type="PANTHER" id="PTHR43557:SF2">
    <property type="entry name" value="RIESKE DOMAIN-CONTAINING PROTEIN-RELATED"/>
    <property type="match status" value="1"/>
</dbReference>
<evidence type="ECO:0000256" key="1">
    <source>
        <dbReference type="ARBA" id="ARBA00001974"/>
    </source>
</evidence>
<keyword evidence="3" id="KW-0274">FAD</keyword>
<evidence type="ECO:0000256" key="2">
    <source>
        <dbReference type="ARBA" id="ARBA00022630"/>
    </source>
</evidence>
<dbReference type="RefSeq" id="WP_184086126.1">
    <property type="nucleotide sequence ID" value="NZ_JACHIJ010000004.1"/>
</dbReference>
<keyword evidence="2" id="KW-0285">Flavoprotein</keyword>
<dbReference type="PRINTS" id="PR00411">
    <property type="entry name" value="PNDRDTASEI"/>
</dbReference>
<feature type="domain" description="FAD/NAD(P)-binding" evidence="5">
    <location>
        <begin position="6"/>
        <end position="304"/>
    </location>
</feature>
<evidence type="ECO:0000313" key="7">
    <source>
        <dbReference type="EMBL" id="MBB5052907.1"/>
    </source>
</evidence>
<dbReference type="Pfam" id="PF07992">
    <property type="entry name" value="Pyr_redox_2"/>
    <property type="match status" value="1"/>
</dbReference>
<keyword evidence="7" id="KW-0223">Dioxygenase</keyword>
<reference evidence="7 8" key="1">
    <citation type="submission" date="2020-08" db="EMBL/GenBank/DDBJ databases">
        <title>Genomic Encyclopedia of Type Strains, Phase IV (KMG-IV): sequencing the most valuable type-strain genomes for metagenomic binning, comparative biology and taxonomic classification.</title>
        <authorList>
            <person name="Goeker M."/>
        </authorList>
    </citation>
    <scope>NUCLEOTIDE SEQUENCE [LARGE SCALE GENOMIC DNA]</scope>
    <source>
        <strain evidence="7 8">DSM 17498</strain>
    </source>
</reference>
<dbReference type="AlphaFoldDB" id="A0A840N2Z7"/>
<comment type="cofactor">
    <cofactor evidence="1">
        <name>FAD</name>
        <dbReference type="ChEBI" id="CHEBI:57692"/>
    </cofactor>
</comment>
<evidence type="ECO:0000313" key="8">
    <source>
        <dbReference type="Proteomes" id="UP000521227"/>
    </source>
</evidence>
<feature type="domain" description="Reductase C-terminal" evidence="6">
    <location>
        <begin position="324"/>
        <end position="407"/>
    </location>
</feature>
<protein>
    <submittedName>
        <fullName evidence="7">3-phenylpropionate/trans-cinnamate dioxygenase ferredoxin reductase subunit</fullName>
        <ecNumber evidence="7">1.18.1.3</ecNumber>
    </submittedName>
</protein>
<dbReference type="EC" id="1.18.1.3" evidence="7"/>
<dbReference type="GO" id="GO:0005737">
    <property type="term" value="C:cytoplasm"/>
    <property type="evidence" value="ECO:0007669"/>
    <property type="project" value="TreeGrafter"/>
</dbReference>
<dbReference type="Gene3D" id="3.50.50.60">
    <property type="entry name" value="FAD/NAD(P)-binding domain"/>
    <property type="match status" value="2"/>
</dbReference>